<dbReference type="PANTHER" id="PTHR43734:SF7">
    <property type="entry name" value="4,4'-DIAPONEUROSPORENE OXYGENASE"/>
    <property type="match status" value="1"/>
</dbReference>
<dbReference type="InterPro" id="IPR036188">
    <property type="entry name" value="FAD/NAD-bd_sf"/>
</dbReference>
<comment type="cofactor">
    <cofactor evidence="1">
        <name>FAD</name>
        <dbReference type="ChEBI" id="CHEBI:57692"/>
    </cofactor>
</comment>
<comment type="catalytic activity">
    <reaction evidence="9">
        <text>all-trans-4,4'-diaponeurosporene + 2 AH2 + 2 O2 = 4,4'-diaponeurosporenal + 2 A + 3 H2O</text>
        <dbReference type="Rhea" id="RHEA:56104"/>
        <dbReference type="ChEBI" id="CHEBI:13193"/>
        <dbReference type="ChEBI" id="CHEBI:15377"/>
        <dbReference type="ChEBI" id="CHEBI:15379"/>
        <dbReference type="ChEBI" id="CHEBI:17499"/>
        <dbReference type="ChEBI" id="CHEBI:62743"/>
        <dbReference type="ChEBI" id="CHEBI:79065"/>
    </reaction>
</comment>
<gene>
    <name evidence="12" type="ORF">EXIGUO9Y_110010</name>
</gene>
<dbReference type="Proteomes" id="UP000439752">
    <property type="component" value="Unassembled WGS sequence"/>
</dbReference>
<dbReference type="PANTHER" id="PTHR43734">
    <property type="entry name" value="PHYTOENE DESATURASE"/>
    <property type="match status" value="1"/>
</dbReference>
<keyword evidence="13" id="KW-1185">Reference proteome</keyword>
<keyword evidence="3 10" id="KW-0560">Oxidoreductase</keyword>
<evidence type="ECO:0000259" key="11">
    <source>
        <dbReference type="Pfam" id="PF01593"/>
    </source>
</evidence>
<dbReference type="AlphaFoldDB" id="A0A653I2Q3"/>
<dbReference type="Gene3D" id="3.50.50.60">
    <property type="entry name" value="FAD/NAD(P)-binding domain"/>
    <property type="match status" value="2"/>
</dbReference>
<proteinExistence type="inferred from homology"/>
<evidence type="ECO:0000256" key="6">
    <source>
        <dbReference type="ARBA" id="ARBA00039159"/>
    </source>
</evidence>
<dbReference type="RefSeq" id="WP_159172701.1">
    <property type="nucleotide sequence ID" value="NZ_LR732308.1"/>
</dbReference>
<dbReference type="GO" id="GO:0016117">
    <property type="term" value="P:carotenoid biosynthetic process"/>
    <property type="evidence" value="ECO:0007669"/>
    <property type="project" value="UniProtKB-KW"/>
</dbReference>
<comment type="similarity">
    <text evidence="5">Belongs to the carotenoid/retinoid oxidoreductase family. CrtP subfamily.</text>
</comment>
<comment type="pathway">
    <text evidence="4">Carotenoid biosynthesis; staphyloxanthin biosynthesis; staphyloxanthin from farnesyl diphosphate: step 3/5.</text>
</comment>
<accession>A0A653I2Q3</accession>
<dbReference type="EMBL" id="CABWKQ010000003">
    <property type="protein sequence ID" value="VWX33201.1"/>
    <property type="molecule type" value="Genomic_DNA"/>
</dbReference>
<sequence>MKHVAIIGAGLGGLSAAISLASKGFKVTVVERNDHIGGKLMPLITEGHRFDFGPNTITMPEVFQSVIRESGADPDDYFQFEKLARHTANHFPDGRTLTFTHGREAMRTEIDRFTNGQLAKNDITGYQEEAAELFRIAKQQFFINIDSYFNCSLLRDMVKVHPFKTIHSLHKSYFKDPQLIQALDRYATYIGSSPFQAPATFALIAHLELNDGVYFTRGGNTAIAEGFARRAQEMGVVFRLGEEVTQIEVTDGLATEIELNHVDYLPVDFVVMNGDLLTQYPRLVSETIRPDFKNPTPSQMEPSISAYVRCIGLTRRIEGLAHHNVFFSSDYEAEFRALFEEHRYAEEPTIYISNSSVTAPEMGEAGDNLFILVNAPATNEGNVIDFDTYDHLINQRLKQFGIDIESDVVFEQRITPTDIEQKFSAYHGSLYGLSSNGTRNAFMRPSNRSKNVHNLFFAGGSTHPGGGSPMVTLSGKLASERIVSSAAQSL</sequence>
<evidence type="ECO:0000256" key="9">
    <source>
        <dbReference type="ARBA" id="ARBA00048532"/>
    </source>
</evidence>
<keyword evidence="2 10" id="KW-0125">Carotenoid biosynthesis</keyword>
<reference evidence="12 13" key="1">
    <citation type="submission" date="2019-10" db="EMBL/GenBank/DDBJ databases">
        <authorList>
            <person name="Karimi E."/>
        </authorList>
    </citation>
    <scope>NUCLEOTIDE SEQUENCE [LARGE SCALE GENOMIC DNA]</scope>
    <source>
        <strain evidence="12">Exiguobacterium sp. 9Y</strain>
    </source>
</reference>
<evidence type="ECO:0000256" key="1">
    <source>
        <dbReference type="ARBA" id="ARBA00001974"/>
    </source>
</evidence>
<feature type="domain" description="Amine oxidase" evidence="11">
    <location>
        <begin position="11"/>
        <end position="482"/>
    </location>
</feature>
<dbReference type="InterPro" id="IPR002937">
    <property type="entry name" value="Amino_oxidase"/>
</dbReference>
<protein>
    <recommendedName>
        <fullName evidence="6">4,4'-diaponeurosporene oxygenase</fullName>
    </recommendedName>
    <alternativeName>
        <fullName evidence="7">4,4'-diaponeurosporene oxidase</fullName>
    </alternativeName>
    <alternativeName>
        <fullName evidence="8">Carotenoid oxidase</fullName>
    </alternativeName>
</protein>
<evidence type="ECO:0000313" key="13">
    <source>
        <dbReference type="Proteomes" id="UP000439752"/>
    </source>
</evidence>
<dbReference type="Pfam" id="PF01593">
    <property type="entry name" value="Amino_oxidase"/>
    <property type="match status" value="1"/>
</dbReference>
<evidence type="ECO:0000313" key="12">
    <source>
        <dbReference type="EMBL" id="VWX33201.1"/>
    </source>
</evidence>
<evidence type="ECO:0000256" key="10">
    <source>
        <dbReference type="RuleBase" id="RU362075"/>
    </source>
</evidence>
<dbReference type="SUPFAM" id="SSF51905">
    <property type="entry name" value="FAD/NAD(P)-binding domain"/>
    <property type="match status" value="1"/>
</dbReference>
<evidence type="ECO:0000256" key="8">
    <source>
        <dbReference type="ARBA" id="ARBA00042619"/>
    </source>
</evidence>
<dbReference type="NCBIfam" id="TIGR02734">
    <property type="entry name" value="crtI_fam"/>
    <property type="match status" value="1"/>
</dbReference>
<evidence type="ECO:0000256" key="2">
    <source>
        <dbReference type="ARBA" id="ARBA00022746"/>
    </source>
</evidence>
<evidence type="ECO:0000256" key="3">
    <source>
        <dbReference type="ARBA" id="ARBA00023002"/>
    </source>
</evidence>
<dbReference type="GO" id="GO:0016491">
    <property type="term" value="F:oxidoreductase activity"/>
    <property type="evidence" value="ECO:0007669"/>
    <property type="project" value="UniProtKB-KW"/>
</dbReference>
<evidence type="ECO:0000256" key="7">
    <source>
        <dbReference type="ARBA" id="ARBA00041900"/>
    </source>
</evidence>
<organism evidence="12 13">
    <name type="scientific">Exiguobacterium oxidotolerans</name>
    <dbReference type="NCBI Taxonomy" id="223958"/>
    <lineage>
        <taxon>Bacteria</taxon>
        <taxon>Bacillati</taxon>
        <taxon>Bacillota</taxon>
        <taxon>Bacilli</taxon>
        <taxon>Bacillales</taxon>
        <taxon>Bacillales Family XII. Incertae Sedis</taxon>
        <taxon>Exiguobacterium</taxon>
    </lineage>
</organism>
<evidence type="ECO:0000256" key="5">
    <source>
        <dbReference type="ARBA" id="ARBA00038194"/>
    </source>
</evidence>
<dbReference type="InterPro" id="IPR014105">
    <property type="entry name" value="Carotenoid/retinoid_OxRdtase"/>
</dbReference>
<name>A0A653I2Q3_9BACL</name>
<evidence type="ECO:0000256" key="4">
    <source>
        <dbReference type="ARBA" id="ARBA00037901"/>
    </source>
</evidence>